<evidence type="ECO:0000313" key="1">
    <source>
        <dbReference type="EMBL" id="MBC5724864.1"/>
    </source>
</evidence>
<name>A0A923LVT0_9FIRM</name>
<proteinExistence type="predicted"/>
<dbReference type="EMBL" id="JACOPL010000004">
    <property type="protein sequence ID" value="MBC5724864.1"/>
    <property type="molecule type" value="Genomic_DNA"/>
</dbReference>
<accession>A0A923LVT0</accession>
<reference evidence="1" key="1">
    <citation type="submission" date="2020-08" db="EMBL/GenBank/DDBJ databases">
        <title>Genome public.</title>
        <authorList>
            <person name="Liu C."/>
            <person name="Sun Q."/>
        </authorList>
    </citation>
    <scope>NUCLEOTIDE SEQUENCE</scope>
    <source>
        <strain evidence="1">NSJ-28</strain>
    </source>
</reference>
<dbReference type="Proteomes" id="UP000606499">
    <property type="component" value="Unassembled WGS sequence"/>
</dbReference>
<protein>
    <submittedName>
        <fullName evidence="1">Uncharacterized protein</fullName>
    </submittedName>
</protein>
<comment type="caution">
    <text evidence="1">The sequence shown here is derived from an EMBL/GenBank/DDBJ whole genome shotgun (WGS) entry which is preliminary data.</text>
</comment>
<evidence type="ECO:0000313" key="2">
    <source>
        <dbReference type="Proteomes" id="UP000606499"/>
    </source>
</evidence>
<keyword evidence="2" id="KW-1185">Reference proteome</keyword>
<organism evidence="1 2">
    <name type="scientific">Agathobaculum faecis</name>
    <dbReference type="NCBI Taxonomy" id="2763013"/>
    <lineage>
        <taxon>Bacteria</taxon>
        <taxon>Bacillati</taxon>
        <taxon>Bacillota</taxon>
        <taxon>Clostridia</taxon>
        <taxon>Eubacteriales</taxon>
        <taxon>Butyricicoccaceae</taxon>
        <taxon>Agathobaculum</taxon>
    </lineage>
</organism>
<gene>
    <name evidence="1" type="ORF">H8S45_05255</name>
</gene>
<sequence>MFHKPTIAELEEELHQLTDDLLIDLFLCDLLVHYPADPAADNHTFLAAVSRTGCFLKQHSTDLSAAGRFLLERAKENAASA</sequence>
<dbReference type="AlphaFoldDB" id="A0A923LVT0"/>
<dbReference type="RefSeq" id="WP_107630619.1">
    <property type="nucleotide sequence ID" value="NZ_JACOPL010000004.1"/>
</dbReference>